<dbReference type="PROSITE" id="PS50800">
    <property type="entry name" value="SAP"/>
    <property type="match status" value="1"/>
</dbReference>
<evidence type="ECO:0000313" key="6">
    <source>
        <dbReference type="Proteomes" id="UP001432216"/>
    </source>
</evidence>
<dbReference type="Proteomes" id="UP001432216">
    <property type="component" value="Chromosome 4"/>
</dbReference>
<reference evidence="5 6" key="1">
    <citation type="submission" date="2024-01" db="EMBL/GenBank/DDBJ databases">
        <title>Comparative genomics of Cryptococcus and Kwoniella reveals pathogenesis evolution and contrasting modes of karyotype evolution via chromosome fusion or intercentromeric recombination.</title>
        <authorList>
            <person name="Coelho M.A."/>
            <person name="David-Palma M."/>
            <person name="Shea T."/>
            <person name="Bowers K."/>
            <person name="McGinley-Smith S."/>
            <person name="Mohammad A.W."/>
            <person name="Gnirke A."/>
            <person name="Yurkov A.M."/>
            <person name="Nowrousian M."/>
            <person name="Sun S."/>
            <person name="Cuomo C.A."/>
            <person name="Heitman J."/>
        </authorList>
    </citation>
    <scope>NUCLEOTIDE SEQUENCE [LARGE SCALE GENOMIC DNA]</scope>
    <source>
        <strain evidence="5 6">7685027</strain>
    </source>
</reference>
<dbReference type="PANTHER" id="PTHR46551:SF1">
    <property type="entry name" value="SAP DOMAIN-CONTAINING RIBONUCLEOPROTEIN"/>
    <property type="match status" value="1"/>
</dbReference>
<sequence>MAVQTRHSLTSFHPFYTIARTKTKTKAYVMEARLQKLKVTDLKELLAKHHLPQTGKKDDLVKRLIENNICDEGPQEELTDPDAPLSGTNVPKTIPQVTAAPAAPNTSLIDPSHTSAASASELPAVETNNIPASAPSAESEIELTPDQKAMKARAERFGIPFNLPKPSATKPSKTEKAETKATETRQKAVPIDKDPLGLSEEILAKRAAKFGLPEKKEAEKPASKPEKKAEEVDPELAAKLAAEEEKKRKRAEKFGLNKPPSVKETEGQNAAAEPDAKKVKVRIVVQGSLL</sequence>
<evidence type="ECO:0000259" key="4">
    <source>
        <dbReference type="PROSITE" id="PS50800"/>
    </source>
</evidence>
<evidence type="ECO:0000313" key="5">
    <source>
        <dbReference type="EMBL" id="WVO21203.1"/>
    </source>
</evidence>
<keyword evidence="1" id="KW-0597">Phosphoprotein</keyword>
<dbReference type="EMBL" id="CP143809">
    <property type="protein sequence ID" value="WVO21203.1"/>
    <property type="molecule type" value="Genomic_DNA"/>
</dbReference>
<proteinExistence type="inferred from homology"/>
<feature type="region of interest" description="Disordered" evidence="3">
    <location>
        <begin position="210"/>
        <end position="278"/>
    </location>
</feature>
<feature type="region of interest" description="Disordered" evidence="3">
    <location>
        <begin position="103"/>
        <end position="144"/>
    </location>
</feature>
<feature type="domain" description="SAP" evidence="4">
    <location>
        <begin position="34"/>
        <end position="68"/>
    </location>
</feature>
<dbReference type="SUPFAM" id="SSF68906">
    <property type="entry name" value="SAP domain"/>
    <property type="match status" value="1"/>
</dbReference>
<feature type="compositionally biased region" description="Basic and acidic residues" evidence="3">
    <location>
        <begin position="172"/>
        <end position="194"/>
    </location>
</feature>
<dbReference type="Pfam" id="PF02037">
    <property type="entry name" value="SAP"/>
    <property type="match status" value="1"/>
</dbReference>
<dbReference type="GeneID" id="89989283"/>
<dbReference type="InterPro" id="IPR052240">
    <property type="entry name" value="SAP_domain_ribonucleoprotein"/>
</dbReference>
<dbReference type="PANTHER" id="PTHR46551">
    <property type="entry name" value="SAP DOMAIN-CONTAINING RIBONUCLEOPROTEIN"/>
    <property type="match status" value="1"/>
</dbReference>
<protein>
    <recommendedName>
        <fullName evidence="4">SAP domain-containing protein</fullName>
    </recommendedName>
</protein>
<feature type="compositionally biased region" description="Basic and acidic residues" evidence="3">
    <location>
        <begin position="212"/>
        <end position="231"/>
    </location>
</feature>
<accession>A0ABZ2ARR6</accession>
<organism evidence="5 6">
    <name type="scientific">Cryptococcus decagattii</name>
    <dbReference type="NCBI Taxonomy" id="1859122"/>
    <lineage>
        <taxon>Eukaryota</taxon>
        <taxon>Fungi</taxon>
        <taxon>Dikarya</taxon>
        <taxon>Basidiomycota</taxon>
        <taxon>Agaricomycotina</taxon>
        <taxon>Tremellomycetes</taxon>
        <taxon>Tremellales</taxon>
        <taxon>Cryptococcaceae</taxon>
        <taxon>Cryptococcus</taxon>
        <taxon>Cryptococcus gattii species complex</taxon>
    </lineage>
</organism>
<dbReference type="RefSeq" id="XP_064720442.1">
    <property type="nucleotide sequence ID" value="XM_064864370.1"/>
</dbReference>
<feature type="region of interest" description="Disordered" evidence="3">
    <location>
        <begin position="157"/>
        <end position="194"/>
    </location>
</feature>
<dbReference type="InterPro" id="IPR036361">
    <property type="entry name" value="SAP_dom_sf"/>
</dbReference>
<name>A0ABZ2ARR6_9TREE</name>
<evidence type="ECO:0000256" key="2">
    <source>
        <dbReference type="ARBA" id="ARBA00046328"/>
    </source>
</evidence>
<dbReference type="InterPro" id="IPR003034">
    <property type="entry name" value="SAP_dom"/>
</dbReference>
<evidence type="ECO:0000256" key="3">
    <source>
        <dbReference type="SAM" id="MobiDB-lite"/>
    </source>
</evidence>
<gene>
    <name evidence="5" type="ORF">IAS62_002510</name>
</gene>
<evidence type="ECO:0000256" key="1">
    <source>
        <dbReference type="ARBA" id="ARBA00022553"/>
    </source>
</evidence>
<keyword evidence="6" id="KW-1185">Reference proteome</keyword>
<feature type="compositionally biased region" description="Polar residues" evidence="3">
    <location>
        <begin position="104"/>
        <end position="118"/>
    </location>
</feature>
<dbReference type="SMART" id="SM00513">
    <property type="entry name" value="SAP"/>
    <property type="match status" value="1"/>
</dbReference>
<dbReference type="Gene3D" id="1.10.720.30">
    <property type="entry name" value="SAP domain"/>
    <property type="match status" value="1"/>
</dbReference>
<comment type="similarity">
    <text evidence="2">Belongs to the SAP domain-containing ribonucleoprotein family.</text>
</comment>